<dbReference type="PANTHER" id="PTHR11046">
    <property type="entry name" value="OLIGORIBONUCLEASE, MITOCHONDRIAL"/>
    <property type="match status" value="1"/>
</dbReference>
<feature type="compositionally biased region" description="Low complexity" evidence="2">
    <location>
        <begin position="665"/>
        <end position="684"/>
    </location>
</feature>
<keyword evidence="1" id="KW-0378">Hydrolase</keyword>
<dbReference type="STRING" id="7739.C3Y865"/>
<gene>
    <name evidence="3" type="ORF">BRAFLDRAFT_69955</name>
</gene>
<dbReference type="InterPro" id="IPR022894">
    <property type="entry name" value="Oligoribonuclease"/>
</dbReference>
<dbReference type="EMBL" id="GG666491">
    <property type="protein sequence ID" value="EEN63534.1"/>
    <property type="molecule type" value="Genomic_DNA"/>
</dbReference>
<evidence type="ECO:0000256" key="2">
    <source>
        <dbReference type="SAM" id="MobiDB-lite"/>
    </source>
</evidence>
<organism>
    <name type="scientific">Branchiostoma floridae</name>
    <name type="common">Florida lancelet</name>
    <name type="synonym">Amphioxus</name>
    <dbReference type="NCBI Taxonomy" id="7739"/>
    <lineage>
        <taxon>Eukaryota</taxon>
        <taxon>Metazoa</taxon>
        <taxon>Chordata</taxon>
        <taxon>Cephalochordata</taxon>
        <taxon>Leptocardii</taxon>
        <taxon>Amphioxiformes</taxon>
        <taxon>Branchiostomatidae</taxon>
        <taxon>Branchiostoma</taxon>
    </lineage>
</organism>
<dbReference type="InParanoid" id="C3Y865"/>
<feature type="region of interest" description="Disordered" evidence="2">
    <location>
        <begin position="523"/>
        <end position="542"/>
    </location>
</feature>
<dbReference type="GO" id="GO:0000175">
    <property type="term" value="F:3'-5'-RNA exonuclease activity"/>
    <property type="evidence" value="ECO:0007669"/>
    <property type="project" value="InterPro"/>
</dbReference>
<name>C3Y865_BRAFL</name>
<protein>
    <submittedName>
        <fullName evidence="3">Uncharacterized protein</fullName>
    </submittedName>
</protein>
<evidence type="ECO:0000313" key="3">
    <source>
        <dbReference type="EMBL" id="EEN63534.1"/>
    </source>
</evidence>
<sequence length="723" mass="81860">MGKGDESNLDKVFQMEACGRRQIIPSSMWKLNRSIRGNEDEAILRFQGVPFLCFDEDIFELFSGVSIQRFDVPVENLRERHRGTLVLCGYYRLANSTFESILPGNNRKTVSYRGTERPPPNVRRLCLIADWDVDRLLAGVFSPTKLKITSSSTVDMGTALGIDGSFAHVGQIKTHMKDRAAVETKVTRMLEDFKGDKLHETVPGWHLLSPEEQEKRKKIYGFTCAAHKIQNMAEAMSKAAQKNVKYDVEKEGKARRGMVGAKDHIYATAKLLCMETKKEYAEEKEFCGFALLHTELEDSGQKLFQPIVGNRFLVFFQNAIPCFVGKEMIQLYLTDKNCKKGNFNRLEEAVYNGYFNPNVMAEERAYSIMYYEVCLPLFSKCQEAGSPLDMNRYYQVVHDKLTEWANDATVLFEGSEPLWSQGRSADLQEYMLKVRQPHDTDDTTKETLSAMCKAGAEKLKQHAFEPLRGSPNRLAEFKTLLKRSSVMMERQSPIPVSHHIFSKTMTSLMRFTTSGMQFASEARMPADNCSDQHRKGASHSRPSYMYQRDQWGLEHTHSSSASTSLLGLLNDSGTWSHQQPNLPPASTTVGARLKTIFGEKEMVHNSTKGKGPGLGLLDENKLEAIIGMEKATGKRGFSRCQKVKTKHAETTLDGGPRKRRVRHVTPSTSTQTTSQPQASTLTTPEFPIQLQDIPEPVTLPPRSQITYTKQRRKELESWNKVRD</sequence>
<dbReference type="PANTHER" id="PTHR11046:SF29">
    <property type="match status" value="1"/>
</dbReference>
<accession>C3Y865</accession>
<proteinExistence type="predicted"/>
<dbReference type="AlphaFoldDB" id="C3Y865"/>
<feature type="compositionally biased region" description="Basic and acidic residues" evidence="2">
    <location>
        <begin position="713"/>
        <end position="723"/>
    </location>
</feature>
<reference evidence="3" key="1">
    <citation type="journal article" date="2008" name="Nature">
        <title>The amphioxus genome and the evolution of the chordate karyotype.</title>
        <authorList>
            <consortium name="US DOE Joint Genome Institute (JGI-PGF)"/>
            <person name="Putnam N.H."/>
            <person name="Butts T."/>
            <person name="Ferrier D.E.K."/>
            <person name="Furlong R.F."/>
            <person name="Hellsten U."/>
            <person name="Kawashima T."/>
            <person name="Robinson-Rechavi M."/>
            <person name="Shoguchi E."/>
            <person name="Terry A."/>
            <person name="Yu J.-K."/>
            <person name="Benito-Gutierrez E.L."/>
            <person name="Dubchak I."/>
            <person name="Garcia-Fernandez J."/>
            <person name="Gibson-Brown J.J."/>
            <person name="Grigoriev I.V."/>
            <person name="Horton A.C."/>
            <person name="de Jong P.J."/>
            <person name="Jurka J."/>
            <person name="Kapitonov V.V."/>
            <person name="Kohara Y."/>
            <person name="Kuroki Y."/>
            <person name="Lindquist E."/>
            <person name="Lucas S."/>
            <person name="Osoegawa K."/>
            <person name="Pennacchio L.A."/>
            <person name="Salamov A.A."/>
            <person name="Satou Y."/>
            <person name="Sauka-Spengler T."/>
            <person name="Schmutz J."/>
            <person name="Shin-I T."/>
            <person name="Toyoda A."/>
            <person name="Bronner-Fraser M."/>
            <person name="Fujiyama A."/>
            <person name="Holland L.Z."/>
            <person name="Holland P.W.H."/>
            <person name="Satoh N."/>
            <person name="Rokhsar D.S."/>
        </authorList>
    </citation>
    <scope>NUCLEOTIDE SEQUENCE [LARGE SCALE GENOMIC DNA]</scope>
    <source>
        <strain evidence="3">S238N-H82</strain>
        <tissue evidence="3">Testes</tissue>
    </source>
</reference>
<feature type="region of interest" description="Disordered" evidence="2">
    <location>
        <begin position="643"/>
        <end position="723"/>
    </location>
</feature>
<keyword evidence="1" id="KW-0540">Nuclease</keyword>
<evidence type="ECO:0000256" key="1">
    <source>
        <dbReference type="ARBA" id="ARBA00022722"/>
    </source>
</evidence>